<dbReference type="Proteomes" id="UP000613840">
    <property type="component" value="Unassembled WGS sequence"/>
</dbReference>
<proteinExistence type="inferred from homology"/>
<dbReference type="EMBL" id="BMMZ01000003">
    <property type="protein sequence ID" value="GGL57238.1"/>
    <property type="molecule type" value="Genomic_DNA"/>
</dbReference>
<evidence type="ECO:0000313" key="5">
    <source>
        <dbReference type="Proteomes" id="UP000613840"/>
    </source>
</evidence>
<gene>
    <name evidence="4" type="ORF">GCM10011575_14500</name>
</gene>
<sequence>MGSATIGRLLDRLGYTLLRAVEDGLDRSAPVDGVCFYDLLEPTPLPPRTLVLGNVAADTDLAVRMIKEAGRDGATGVVLRDRLSAEDEIRSAARQAGVILLDLVRGASWLQLASMINSVLPGAALDVGPSADQNGPDLFDLADTIAHLTGGPVTIEDLGSVIVAYSADQHQADVARQESVLGHQVPSEYSAPLVEAGVFASIYASAEPVFVPSIAPGVRPRVAIRLEVGGEVLGSIWVVVDKPLNQHQRRALCEAAGVVSLSLLRRRTGADAARRIRSEQMAVVLDGGPGGRDAALRIGFPLGSLVVLAFAVPPESAHPAADLERLASSVQMYLSAAHPSARSAVLDETVYVVQPLREPDQPKIAVELAEEFSRRIRTLIKPLVGIGSPVSNIERVHRSRTDADAVLRVLADRCRSPRSSAQRIATVDRVHTEILLHRFRDHLVRADEPLRGPLLSLIEYDAAHDAGLVDTLEAWLESFGDVLGASRALHIHKNTFRYRLRRLTEIAGVDLGDPDTRLGLMLQLRVYRSEI</sequence>
<accession>A0A917S4L0</accession>
<dbReference type="Pfam" id="PF17853">
    <property type="entry name" value="GGDEF_2"/>
    <property type="match status" value="1"/>
</dbReference>
<dbReference type="PANTHER" id="PTHR33744">
    <property type="entry name" value="CARBOHYDRATE DIACID REGULATOR"/>
    <property type="match status" value="1"/>
</dbReference>
<dbReference type="Gene3D" id="1.10.10.2840">
    <property type="entry name" value="PucR C-terminal helix-turn-helix domain"/>
    <property type="match status" value="1"/>
</dbReference>
<dbReference type="InterPro" id="IPR025736">
    <property type="entry name" value="PucR_C-HTH_dom"/>
</dbReference>
<comment type="caution">
    <text evidence="4">The sequence shown here is derived from an EMBL/GenBank/DDBJ whole genome shotgun (WGS) entry which is preliminary data.</text>
</comment>
<name>A0A917S4L0_9ACTN</name>
<comment type="similarity">
    <text evidence="1">Belongs to the CdaR family.</text>
</comment>
<dbReference type="InterPro" id="IPR042070">
    <property type="entry name" value="PucR_C-HTH_sf"/>
</dbReference>
<reference evidence="4" key="1">
    <citation type="journal article" date="2014" name="Int. J. Syst. Evol. Microbiol.">
        <title>Complete genome sequence of Corynebacterium casei LMG S-19264T (=DSM 44701T), isolated from a smear-ripened cheese.</title>
        <authorList>
            <consortium name="US DOE Joint Genome Institute (JGI-PGF)"/>
            <person name="Walter F."/>
            <person name="Albersmeier A."/>
            <person name="Kalinowski J."/>
            <person name="Ruckert C."/>
        </authorList>
    </citation>
    <scope>NUCLEOTIDE SEQUENCE</scope>
    <source>
        <strain evidence="4">CGMCC 4.7306</strain>
    </source>
</reference>
<dbReference type="PANTHER" id="PTHR33744:SF17">
    <property type="entry name" value="CONSERVED PROTEIN"/>
    <property type="match status" value="1"/>
</dbReference>
<evidence type="ECO:0000259" key="2">
    <source>
        <dbReference type="Pfam" id="PF13556"/>
    </source>
</evidence>
<protein>
    <submittedName>
        <fullName evidence="4">PucR family transcriptional regulator</fullName>
    </submittedName>
</protein>
<dbReference type="RefSeq" id="WP_188894533.1">
    <property type="nucleotide sequence ID" value="NZ_BMMZ01000003.1"/>
</dbReference>
<reference evidence="4" key="2">
    <citation type="submission" date="2020-09" db="EMBL/GenBank/DDBJ databases">
        <authorList>
            <person name="Sun Q."/>
            <person name="Zhou Y."/>
        </authorList>
    </citation>
    <scope>NUCLEOTIDE SEQUENCE</scope>
    <source>
        <strain evidence="4">CGMCC 4.7306</strain>
    </source>
</reference>
<evidence type="ECO:0000259" key="3">
    <source>
        <dbReference type="Pfam" id="PF17853"/>
    </source>
</evidence>
<dbReference type="AlphaFoldDB" id="A0A917S4L0"/>
<dbReference type="InterPro" id="IPR051448">
    <property type="entry name" value="CdaR-like_regulators"/>
</dbReference>
<evidence type="ECO:0000313" key="4">
    <source>
        <dbReference type="EMBL" id="GGL57238.1"/>
    </source>
</evidence>
<organism evidence="4 5">
    <name type="scientific">Microlunatus endophyticus</name>
    <dbReference type="NCBI Taxonomy" id="1716077"/>
    <lineage>
        <taxon>Bacteria</taxon>
        <taxon>Bacillati</taxon>
        <taxon>Actinomycetota</taxon>
        <taxon>Actinomycetes</taxon>
        <taxon>Propionibacteriales</taxon>
        <taxon>Propionibacteriaceae</taxon>
        <taxon>Microlunatus</taxon>
    </lineage>
</organism>
<dbReference type="Pfam" id="PF13556">
    <property type="entry name" value="HTH_30"/>
    <property type="match status" value="1"/>
</dbReference>
<feature type="domain" description="PucR C-terminal helix-turn-helix" evidence="2">
    <location>
        <begin position="468"/>
        <end position="526"/>
    </location>
</feature>
<feature type="domain" description="CdaR GGDEF-like" evidence="3">
    <location>
        <begin position="292"/>
        <end position="409"/>
    </location>
</feature>
<keyword evidence="5" id="KW-1185">Reference proteome</keyword>
<dbReference type="InterPro" id="IPR041522">
    <property type="entry name" value="CdaR_GGDEF"/>
</dbReference>
<evidence type="ECO:0000256" key="1">
    <source>
        <dbReference type="ARBA" id="ARBA00006754"/>
    </source>
</evidence>